<name>A0AA46TFK0_9ACTN</name>
<dbReference type="InterPro" id="IPR050515">
    <property type="entry name" value="Beta-lactam/transpept"/>
</dbReference>
<evidence type="ECO:0000256" key="6">
    <source>
        <dbReference type="ARBA" id="ARBA00022984"/>
    </source>
</evidence>
<sequence>MNSVLRGRLIVVHVLVLSLFSTLFARLWYVQVVGGEEYQAKAASNAVRDVIEQPPRGLIVDDMGRPIAANRTSWVVTVDRDLLDDVSDGERRDVLERLAKLIDLSAKEIEERTALCGTDGAPKPPRCWNGSPYEPVPVAKDVPQGTAVAIQERAEEFPGVAAEQRSVRAYPSPFGINAAHVLGYLTPITGDEYDDARNDDVDSLNASSVVGRSGLESTPMTSTCGGCPAPTARPSMRWAESSAPTRAHPPGPATRSSRASMHAYRRSSNASCTRRS</sequence>
<evidence type="ECO:0000256" key="9">
    <source>
        <dbReference type="SAM" id="MobiDB-lite"/>
    </source>
</evidence>
<proteinExistence type="predicted"/>
<dbReference type="GO" id="GO:0008360">
    <property type="term" value="P:regulation of cell shape"/>
    <property type="evidence" value="ECO:0007669"/>
    <property type="project" value="UniProtKB-KW"/>
</dbReference>
<keyword evidence="7" id="KW-1133">Transmembrane helix</keyword>
<keyword evidence="12" id="KW-1185">Reference proteome</keyword>
<dbReference type="Proteomes" id="UP001164390">
    <property type="component" value="Chromosome"/>
</dbReference>
<dbReference type="EMBL" id="CP094970">
    <property type="protein sequence ID" value="UYM04315.1"/>
    <property type="molecule type" value="Genomic_DNA"/>
</dbReference>
<reference evidence="11" key="1">
    <citation type="submission" date="2022-01" db="EMBL/GenBank/DDBJ databases">
        <title>Nocardioidaceae gen. sp. A5X3R13.</title>
        <authorList>
            <person name="Lopez Marin M.A."/>
            <person name="Uhlik O."/>
        </authorList>
    </citation>
    <scope>NUCLEOTIDE SEQUENCE</scope>
    <source>
        <strain evidence="11">A5X3R13</strain>
    </source>
</reference>
<evidence type="ECO:0000256" key="1">
    <source>
        <dbReference type="ARBA" id="ARBA00004167"/>
    </source>
</evidence>
<keyword evidence="5" id="KW-0133">Cell shape</keyword>
<dbReference type="PANTHER" id="PTHR30627">
    <property type="entry name" value="PEPTIDOGLYCAN D,D-TRANSPEPTIDASE"/>
    <property type="match status" value="1"/>
</dbReference>
<dbReference type="GO" id="GO:0071555">
    <property type="term" value="P:cell wall organization"/>
    <property type="evidence" value="ECO:0007669"/>
    <property type="project" value="UniProtKB-KW"/>
</dbReference>
<feature type="region of interest" description="Disordered" evidence="9">
    <location>
        <begin position="211"/>
        <end position="276"/>
    </location>
</feature>
<keyword evidence="4" id="KW-0812">Transmembrane</keyword>
<organism evidence="11 12">
    <name type="scientific">Solicola gregarius</name>
    <dbReference type="NCBI Taxonomy" id="2908642"/>
    <lineage>
        <taxon>Bacteria</taxon>
        <taxon>Bacillati</taxon>
        <taxon>Actinomycetota</taxon>
        <taxon>Actinomycetes</taxon>
        <taxon>Propionibacteriales</taxon>
        <taxon>Nocardioidaceae</taxon>
        <taxon>Solicola</taxon>
    </lineage>
</organism>
<accession>A0AA46TFK0</accession>
<dbReference type="GO" id="GO:0009252">
    <property type="term" value="P:peptidoglycan biosynthetic process"/>
    <property type="evidence" value="ECO:0007669"/>
    <property type="project" value="UniProtKB-KW"/>
</dbReference>
<keyword evidence="6" id="KW-0573">Peptidoglycan synthesis</keyword>
<evidence type="ECO:0000313" key="12">
    <source>
        <dbReference type="Proteomes" id="UP001164390"/>
    </source>
</evidence>
<dbReference type="GO" id="GO:0008658">
    <property type="term" value="F:penicillin binding"/>
    <property type="evidence" value="ECO:0007669"/>
    <property type="project" value="InterPro"/>
</dbReference>
<dbReference type="RefSeq" id="WP_271632989.1">
    <property type="nucleotide sequence ID" value="NZ_CP094970.1"/>
</dbReference>
<feature type="compositionally biased region" description="Polar residues" evidence="9">
    <location>
        <begin position="211"/>
        <end position="224"/>
    </location>
</feature>
<evidence type="ECO:0000256" key="8">
    <source>
        <dbReference type="ARBA" id="ARBA00023316"/>
    </source>
</evidence>
<evidence type="ECO:0000259" key="10">
    <source>
        <dbReference type="Pfam" id="PF03717"/>
    </source>
</evidence>
<keyword evidence="8" id="KW-0961">Cell wall biogenesis/degradation</keyword>
<evidence type="ECO:0000256" key="2">
    <source>
        <dbReference type="ARBA" id="ARBA00004236"/>
    </source>
</evidence>
<dbReference type="AlphaFoldDB" id="A0AA46TFK0"/>
<evidence type="ECO:0000256" key="3">
    <source>
        <dbReference type="ARBA" id="ARBA00022475"/>
    </source>
</evidence>
<evidence type="ECO:0000256" key="4">
    <source>
        <dbReference type="ARBA" id="ARBA00022692"/>
    </source>
</evidence>
<feature type="compositionally biased region" description="Polar residues" evidence="9">
    <location>
        <begin position="266"/>
        <end position="276"/>
    </location>
</feature>
<dbReference type="GO" id="GO:0005886">
    <property type="term" value="C:plasma membrane"/>
    <property type="evidence" value="ECO:0007669"/>
    <property type="project" value="UniProtKB-SubCell"/>
</dbReference>
<evidence type="ECO:0000256" key="7">
    <source>
        <dbReference type="ARBA" id="ARBA00022989"/>
    </source>
</evidence>
<comment type="subcellular location">
    <subcellularLocation>
        <location evidence="2">Cell membrane</location>
    </subcellularLocation>
    <subcellularLocation>
        <location evidence="1">Membrane</location>
        <topology evidence="1">Single-pass membrane protein</topology>
    </subcellularLocation>
</comment>
<keyword evidence="3" id="KW-1003">Cell membrane</keyword>
<dbReference type="Gene3D" id="1.10.10.1230">
    <property type="entry name" value="Penicillin-binding protein, N-terminal non-catalytic domain, head sub-domain"/>
    <property type="match status" value="1"/>
</dbReference>
<dbReference type="InterPro" id="IPR005311">
    <property type="entry name" value="PBP_dimer"/>
</dbReference>
<dbReference type="Gene3D" id="3.90.1310.10">
    <property type="entry name" value="Penicillin-binding protein 2a (Domain 2)"/>
    <property type="match status" value="2"/>
</dbReference>
<gene>
    <name evidence="11" type="ORF">L0C25_17475</name>
</gene>
<dbReference type="SUPFAM" id="SSF56519">
    <property type="entry name" value="Penicillin binding protein dimerisation domain"/>
    <property type="match status" value="1"/>
</dbReference>
<evidence type="ECO:0000313" key="11">
    <source>
        <dbReference type="EMBL" id="UYM04315.1"/>
    </source>
</evidence>
<evidence type="ECO:0000256" key="5">
    <source>
        <dbReference type="ARBA" id="ARBA00022960"/>
    </source>
</evidence>
<protein>
    <recommendedName>
        <fullName evidence="10">Penicillin-binding protein dimerisation domain-containing protein</fullName>
    </recommendedName>
</protein>
<keyword evidence="7" id="KW-0472">Membrane</keyword>
<dbReference type="KEGG" id="sgrg:L0C25_17475"/>
<dbReference type="PANTHER" id="PTHR30627:SF2">
    <property type="entry name" value="PEPTIDOGLYCAN D,D-TRANSPEPTIDASE MRDA"/>
    <property type="match status" value="1"/>
</dbReference>
<dbReference type="Pfam" id="PF03717">
    <property type="entry name" value="PBP_dimer"/>
    <property type="match status" value="1"/>
</dbReference>
<feature type="domain" description="Penicillin-binding protein dimerisation" evidence="10">
    <location>
        <begin position="53"/>
        <end position="217"/>
    </location>
</feature>
<dbReference type="InterPro" id="IPR036138">
    <property type="entry name" value="PBP_dimer_sf"/>
</dbReference>
<dbReference type="GO" id="GO:0071972">
    <property type="term" value="F:peptidoglycan L,D-transpeptidase activity"/>
    <property type="evidence" value="ECO:0007669"/>
    <property type="project" value="TreeGrafter"/>
</dbReference>